<evidence type="ECO:0000313" key="3">
    <source>
        <dbReference type="EMBL" id="RYC72789.1"/>
    </source>
</evidence>
<dbReference type="PANTHER" id="PTHR43542">
    <property type="entry name" value="METHYLTRANSFERASE"/>
    <property type="match status" value="1"/>
</dbReference>
<evidence type="ECO:0000256" key="2">
    <source>
        <dbReference type="ARBA" id="ARBA00022679"/>
    </source>
</evidence>
<dbReference type="InterPro" id="IPR029063">
    <property type="entry name" value="SAM-dependent_MTases_sf"/>
</dbReference>
<keyword evidence="2 3" id="KW-0808">Transferase</keyword>
<reference evidence="3 4" key="1">
    <citation type="journal article" date="2018" name="bioRxiv">
        <title>Evidence of independent acquisition and adaption of ultra-small bacteria to human hosts across the highly diverse yet reduced genomes of the phylum Saccharibacteria.</title>
        <authorList>
            <person name="McLean J.S."/>
            <person name="Bor B."/>
            <person name="To T.T."/>
            <person name="Liu Q."/>
            <person name="Kearns K.A."/>
            <person name="Solden L.M."/>
            <person name="Wrighton K.C."/>
            <person name="He X."/>
            <person name="Shi W."/>
        </authorList>
    </citation>
    <scope>NUCLEOTIDE SEQUENCE [LARGE SCALE GENOMIC DNA]</scope>
    <source>
        <strain evidence="3 4">TM7_CMJM_G6_1_HOT_870</strain>
    </source>
</reference>
<proteinExistence type="predicted"/>
<evidence type="ECO:0000256" key="1">
    <source>
        <dbReference type="ARBA" id="ARBA00022603"/>
    </source>
</evidence>
<dbReference type="Proteomes" id="UP001190925">
    <property type="component" value="Unassembled WGS sequence"/>
</dbReference>
<dbReference type="InterPro" id="IPR002052">
    <property type="entry name" value="DNA_methylase_N6_adenine_CS"/>
</dbReference>
<dbReference type="RefSeq" id="WP_129718701.1">
    <property type="nucleotide sequence ID" value="NZ_PRLK01000003.1"/>
</dbReference>
<dbReference type="InterPro" id="IPR004398">
    <property type="entry name" value="RNA_MeTrfase_RsmD"/>
</dbReference>
<protein>
    <submittedName>
        <fullName evidence="3">Ribosomal RNA small subunit methyltransferase D</fullName>
        <ecNumber evidence="3">2.1.1.171</ecNumber>
    </submittedName>
</protein>
<comment type="caution">
    <text evidence="3">The sequence shown here is derived from an EMBL/GenBank/DDBJ whole genome shotgun (WGS) entry which is preliminary data.</text>
</comment>
<evidence type="ECO:0000313" key="4">
    <source>
        <dbReference type="Proteomes" id="UP001190925"/>
    </source>
</evidence>
<keyword evidence="1 3" id="KW-0489">Methyltransferase</keyword>
<accession>A0ABY0FIL6</accession>
<dbReference type="PANTHER" id="PTHR43542:SF1">
    <property type="entry name" value="METHYLTRANSFERASE"/>
    <property type="match status" value="1"/>
</dbReference>
<dbReference type="NCBIfam" id="TIGR00095">
    <property type="entry name" value="16S rRNA (guanine(966)-N(2))-methyltransferase RsmD"/>
    <property type="match status" value="1"/>
</dbReference>
<dbReference type="Pfam" id="PF03602">
    <property type="entry name" value="Cons_hypoth95"/>
    <property type="match status" value="1"/>
</dbReference>
<dbReference type="PROSITE" id="PS00092">
    <property type="entry name" value="N6_MTASE"/>
    <property type="match status" value="1"/>
</dbReference>
<dbReference type="Gene3D" id="3.40.50.150">
    <property type="entry name" value="Vaccinia Virus protein VP39"/>
    <property type="match status" value="1"/>
</dbReference>
<dbReference type="EC" id="2.1.1.171" evidence="3"/>
<keyword evidence="4" id="KW-1185">Reference proteome</keyword>
<dbReference type="CDD" id="cd02440">
    <property type="entry name" value="AdoMet_MTases"/>
    <property type="match status" value="1"/>
</dbReference>
<dbReference type="SUPFAM" id="SSF53335">
    <property type="entry name" value="S-adenosyl-L-methionine-dependent methyltransferases"/>
    <property type="match status" value="1"/>
</dbReference>
<organism evidence="3 4">
    <name type="scientific">Candidatus Nanogingivalis gingivitcus</name>
    <dbReference type="NCBI Taxonomy" id="2171992"/>
    <lineage>
        <taxon>Bacteria</taxon>
        <taxon>Candidatus Saccharimonadota</taxon>
        <taxon>Candidatus Nanosyncoccalia</taxon>
        <taxon>Candidatus Nanogingivales</taxon>
        <taxon>Candidatus Nanogingivalaceae</taxon>
        <taxon>Candidatus Nanogingivalis</taxon>
    </lineage>
</organism>
<reference evidence="3 4" key="2">
    <citation type="journal article" date="2020" name="Cell Rep.">
        <title>Acquisition and Adaptation of Ultra-small Parasitic Reduced Genome Bacteria to Mammalian Hosts.</title>
        <authorList>
            <person name="McLean J.S."/>
            <person name="Bor B."/>
            <person name="Kerns K.A."/>
            <person name="Liu Q."/>
            <person name="To T.T."/>
            <person name="Solden L."/>
            <person name="Hendrickson E.L."/>
            <person name="Wrighton K."/>
            <person name="Shi W."/>
            <person name="He X."/>
        </authorList>
    </citation>
    <scope>NUCLEOTIDE SEQUENCE [LARGE SCALE GENOMIC DNA]</scope>
    <source>
        <strain evidence="3 4">TM7_CMJM_G6_1_HOT_870</strain>
    </source>
</reference>
<name>A0ABY0FIL6_9BACT</name>
<dbReference type="PIRSF" id="PIRSF004553">
    <property type="entry name" value="CHP00095"/>
    <property type="match status" value="1"/>
</dbReference>
<dbReference type="GO" id="GO:0052913">
    <property type="term" value="F:16S rRNA (guanine(966)-N(2))-methyltransferase activity"/>
    <property type="evidence" value="ECO:0007669"/>
    <property type="project" value="UniProtKB-EC"/>
</dbReference>
<dbReference type="EMBL" id="PRLK01000003">
    <property type="protein sequence ID" value="RYC72789.1"/>
    <property type="molecule type" value="Genomic_DNA"/>
</dbReference>
<gene>
    <name evidence="3" type="primary">rsmD</name>
    <name evidence="3" type="ORF">G6CMJM_00285</name>
</gene>
<sequence length="192" mass="21587">MNIRIISGIFKNHKIASPNSRQTHPMSERIRNAIFNNIHQDIHNATVLDAFAGTGAIGLEALSRGAKKVTFIEKNRLAQKILANNLEQITSKSDKVGKSQLIRSSVNGWLNSTESEYIDGKLDILPTFNIIFADPPYYDPQFPTLQKLALRLENDGLFIVSQPKELEDICIENLTLISHKIYSGAKILIFRK</sequence>